<feature type="transmembrane region" description="Helical" evidence="2">
    <location>
        <begin position="179"/>
        <end position="200"/>
    </location>
</feature>
<evidence type="ECO:0000313" key="4">
    <source>
        <dbReference type="Proteomes" id="UP001362999"/>
    </source>
</evidence>
<keyword evidence="2" id="KW-0812">Transmembrane</keyword>
<keyword evidence="4" id="KW-1185">Reference proteome</keyword>
<accession>A0AAW0DS14</accession>
<evidence type="ECO:0000256" key="1">
    <source>
        <dbReference type="SAM" id="MobiDB-lite"/>
    </source>
</evidence>
<keyword evidence="2" id="KW-0472">Membrane</keyword>
<evidence type="ECO:0000256" key="2">
    <source>
        <dbReference type="SAM" id="Phobius"/>
    </source>
</evidence>
<feature type="region of interest" description="Disordered" evidence="1">
    <location>
        <begin position="314"/>
        <end position="372"/>
    </location>
</feature>
<comment type="caution">
    <text evidence="3">The sequence shown here is derived from an EMBL/GenBank/DDBJ whole genome shotgun (WGS) entry which is preliminary data.</text>
</comment>
<dbReference type="AlphaFoldDB" id="A0AAW0DS14"/>
<sequence>MPPLPSPTITALLGRIPKDATTYRQGDLLILWNCLRRKFIIVEEIGFPSSGKERWDGQEYIKRTYRLAEEIQNVLHTVDFENEDLWAYLVNSSSAGPRLIQRPPEERRPTPEFLWAQRIDLSEIEITSLWFEPLGYGRGIWRGTEYDIYLAFVEPYLGVMERETKAFKALRGLDLTYEVIAHIFVGDMLVGLMIVFAALAKLERAFMVHRDLLDDQRLVVDHTGKIRFLDVHNLLQFAINQRAELEAQAQECHWDTIRFIFECEAVSGPSMGIIWFRKTSRITLAKTPSPEQLLFIALPEYKLPNSVCIVAEGDKNGRKRQKTTSKHQPKALSLGPSLLTPKQTKIRGVTPRSLDSKEEKSSPPRYTRPPPSYAMIELPVRVWAASEENPDGDHATASIVELE</sequence>
<dbReference type="Proteomes" id="UP001362999">
    <property type="component" value="Unassembled WGS sequence"/>
</dbReference>
<protein>
    <submittedName>
        <fullName evidence="3">Uncharacterized protein</fullName>
    </submittedName>
</protein>
<feature type="compositionally biased region" description="Basic residues" evidence="1">
    <location>
        <begin position="317"/>
        <end position="329"/>
    </location>
</feature>
<keyword evidence="2" id="KW-1133">Transmembrane helix</keyword>
<gene>
    <name evidence="3" type="ORF">R3P38DRAFT_3342581</name>
</gene>
<proteinExistence type="predicted"/>
<evidence type="ECO:0000313" key="3">
    <source>
        <dbReference type="EMBL" id="KAK7055499.1"/>
    </source>
</evidence>
<organism evidence="3 4">
    <name type="scientific">Favolaschia claudopus</name>
    <dbReference type="NCBI Taxonomy" id="2862362"/>
    <lineage>
        <taxon>Eukaryota</taxon>
        <taxon>Fungi</taxon>
        <taxon>Dikarya</taxon>
        <taxon>Basidiomycota</taxon>
        <taxon>Agaricomycotina</taxon>
        <taxon>Agaricomycetes</taxon>
        <taxon>Agaricomycetidae</taxon>
        <taxon>Agaricales</taxon>
        <taxon>Marasmiineae</taxon>
        <taxon>Mycenaceae</taxon>
        <taxon>Favolaschia</taxon>
    </lineage>
</organism>
<name>A0AAW0DS14_9AGAR</name>
<reference evidence="3 4" key="1">
    <citation type="journal article" date="2024" name="J Genomics">
        <title>Draft genome sequencing and assembly of Favolaschia claudopus CIRM-BRFM 2984 isolated from oak limbs.</title>
        <authorList>
            <person name="Navarro D."/>
            <person name="Drula E."/>
            <person name="Chaduli D."/>
            <person name="Cazenave R."/>
            <person name="Ahrendt S."/>
            <person name="Wang J."/>
            <person name="Lipzen A."/>
            <person name="Daum C."/>
            <person name="Barry K."/>
            <person name="Grigoriev I.V."/>
            <person name="Favel A."/>
            <person name="Rosso M.N."/>
            <person name="Martin F."/>
        </authorList>
    </citation>
    <scope>NUCLEOTIDE SEQUENCE [LARGE SCALE GENOMIC DNA]</scope>
    <source>
        <strain evidence="3 4">CIRM-BRFM 2984</strain>
    </source>
</reference>
<dbReference type="EMBL" id="JAWWNJ010000005">
    <property type="protein sequence ID" value="KAK7055499.1"/>
    <property type="molecule type" value="Genomic_DNA"/>
</dbReference>